<dbReference type="Proteomes" id="UP001595705">
    <property type="component" value="Unassembled WGS sequence"/>
</dbReference>
<accession>A0ABV7XH12</accession>
<evidence type="ECO:0000313" key="2">
    <source>
        <dbReference type="EMBL" id="MFC3715455.1"/>
    </source>
</evidence>
<keyword evidence="1" id="KW-1133">Transmembrane helix</keyword>
<organism evidence="2 3">
    <name type="scientific">Luteimonas soli</name>
    <dbReference type="NCBI Taxonomy" id="1648966"/>
    <lineage>
        <taxon>Bacteria</taxon>
        <taxon>Pseudomonadati</taxon>
        <taxon>Pseudomonadota</taxon>
        <taxon>Gammaproteobacteria</taxon>
        <taxon>Lysobacterales</taxon>
        <taxon>Lysobacteraceae</taxon>
        <taxon>Luteimonas</taxon>
    </lineage>
</organism>
<protein>
    <recommendedName>
        <fullName evidence="4">Transmembrane protein</fullName>
    </recommendedName>
</protein>
<keyword evidence="3" id="KW-1185">Reference proteome</keyword>
<feature type="transmembrane region" description="Helical" evidence="1">
    <location>
        <begin position="82"/>
        <end position="104"/>
    </location>
</feature>
<gene>
    <name evidence="2" type="ORF">ACFONC_04745</name>
</gene>
<evidence type="ECO:0000313" key="3">
    <source>
        <dbReference type="Proteomes" id="UP001595705"/>
    </source>
</evidence>
<keyword evidence="1" id="KW-0472">Membrane</keyword>
<feature type="transmembrane region" description="Helical" evidence="1">
    <location>
        <begin position="6"/>
        <end position="33"/>
    </location>
</feature>
<comment type="caution">
    <text evidence="2">The sequence shown here is derived from an EMBL/GenBank/DDBJ whole genome shotgun (WGS) entry which is preliminary data.</text>
</comment>
<sequence length="106" mass="11663">MSVDVVMFFALLFVAAAIAGATAFVIFWPLALVHLRDRHPEVKARLGDGAFLKPDALWWLFSGRYRQVRDPQFTGLATPARVALTVIVFALILAGLLWLLSIAVSP</sequence>
<evidence type="ECO:0008006" key="4">
    <source>
        <dbReference type="Google" id="ProtNLM"/>
    </source>
</evidence>
<dbReference type="EMBL" id="JBHRYA010000003">
    <property type="protein sequence ID" value="MFC3715455.1"/>
    <property type="molecule type" value="Genomic_DNA"/>
</dbReference>
<name>A0ABV7XH12_9GAMM</name>
<proteinExistence type="predicted"/>
<reference evidence="3" key="1">
    <citation type="journal article" date="2019" name="Int. J. Syst. Evol. Microbiol.">
        <title>The Global Catalogue of Microorganisms (GCM) 10K type strain sequencing project: providing services to taxonomists for standard genome sequencing and annotation.</title>
        <authorList>
            <consortium name="The Broad Institute Genomics Platform"/>
            <consortium name="The Broad Institute Genome Sequencing Center for Infectious Disease"/>
            <person name="Wu L."/>
            <person name="Ma J."/>
        </authorList>
    </citation>
    <scope>NUCLEOTIDE SEQUENCE [LARGE SCALE GENOMIC DNA]</scope>
    <source>
        <strain evidence="3">KCTC 42441</strain>
    </source>
</reference>
<dbReference type="RefSeq" id="WP_386742570.1">
    <property type="nucleotide sequence ID" value="NZ_JBHRYA010000003.1"/>
</dbReference>
<evidence type="ECO:0000256" key="1">
    <source>
        <dbReference type="SAM" id="Phobius"/>
    </source>
</evidence>
<keyword evidence="1" id="KW-0812">Transmembrane</keyword>